<name>A0ABP9HLJ3_9ACTN</name>
<organism evidence="1 2">
    <name type="scientific">Kineococcus glutinatus</name>
    <dbReference type="NCBI Taxonomy" id="1070872"/>
    <lineage>
        <taxon>Bacteria</taxon>
        <taxon>Bacillati</taxon>
        <taxon>Actinomycetota</taxon>
        <taxon>Actinomycetes</taxon>
        <taxon>Kineosporiales</taxon>
        <taxon>Kineosporiaceae</taxon>
        <taxon>Kineococcus</taxon>
    </lineage>
</organism>
<dbReference type="RefSeq" id="WP_345711651.1">
    <property type="nucleotide sequence ID" value="NZ_BAABIL010000175.1"/>
</dbReference>
<sequence>MSQTSTHDVTAQGADAIDPRPLAVRALEVFTDLVRQVPDEAWDRGTRGVVTTSDPSSDPSLRELVGYHAYDDAWIPALLAGRTMAEVGEDAFGTPFGGEVLGDDVKAGFAATAAAAVAAVRGLDDLERTVHCSFGDFSARDYLWQVVSFRGLRAVELARLLGLDEELPAELVAGMLAYFEVHAEQWRAWGVFGPAVQAPAGATAQERLLALTGRAPR</sequence>
<protein>
    <recommendedName>
        <fullName evidence="3">Mycothiol maleylpyruvate isomerase-like protein</fullName>
    </recommendedName>
</protein>
<proteinExistence type="predicted"/>
<dbReference type="Proteomes" id="UP001501195">
    <property type="component" value="Unassembled WGS sequence"/>
</dbReference>
<keyword evidence="2" id="KW-1185">Reference proteome</keyword>
<evidence type="ECO:0008006" key="3">
    <source>
        <dbReference type="Google" id="ProtNLM"/>
    </source>
</evidence>
<comment type="caution">
    <text evidence="1">The sequence shown here is derived from an EMBL/GenBank/DDBJ whole genome shotgun (WGS) entry which is preliminary data.</text>
</comment>
<accession>A0ABP9HLJ3</accession>
<evidence type="ECO:0000313" key="2">
    <source>
        <dbReference type="Proteomes" id="UP001501195"/>
    </source>
</evidence>
<evidence type="ECO:0000313" key="1">
    <source>
        <dbReference type="EMBL" id="GAA4973370.1"/>
    </source>
</evidence>
<reference evidence="2" key="1">
    <citation type="journal article" date="2019" name="Int. J. Syst. Evol. Microbiol.">
        <title>The Global Catalogue of Microorganisms (GCM) 10K type strain sequencing project: providing services to taxonomists for standard genome sequencing and annotation.</title>
        <authorList>
            <consortium name="The Broad Institute Genomics Platform"/>
            <consortium name="The Broad Institute Genome Sequencing Center for Infectious Disease"/>
            <person name="Wu L."/>
            <person name="Ma J."/>
        </authorList>
    </citation>
    <scope>NUCLEOTIDE SEQUENCE [LARGE SCALE GENOMIC DNA]</scope>
    <source>
        <strain evidence="2">JCM 18126</strain>
    </source>
</reference>
<gene>
    <name evidence="1" type="ORF">GCM10023225_13440</name>
</gene>
<dbReference type="EMBL" id="BAABIL010000175">
    <property type="protein sequence ID" value="GAA4973370.1"/>
    <property type="molecule type" value="Genomic_DNA"/>
</dbReference>